<evidence type="ECO:0000313" key="3">
    <source>
        <dbReference type="Proteomes" id="UP001356427"/>
    </source>
</evidence>
<dbReference type="PRINTS" id="PR01407">
    <property type="entry name" value="BUTYPHLNCDUF"/>
</dbReference>
<keyword evidence="3" id="KW-1185">Reference proteome</keyword>
<dbReference type="InterPro" id="IPR001870">
    <property type="entry name" value="B30.2/SPRY"/>
</dbReference>
<dbReference type="SUPFAM" id="SSF49899">
    <property type="entry name" value="Concanavalin A-like lectins/glucanases"/>
    <property type="match status" value="1"/>
</dbReference>
<dbReference type="InterPro" id="IPR006574">
    <property type="entry name" value="PRY"/>
</dbReference>
<dbReference type="InterPro" id="IPR013320">
    <property type="entry name" value="ConA-like_dom_sf"/>
</dbReference>
<organism evidence="2 3">
    <name type="scientific">Coregonus suidteri</name>
    <dbReference type="NCBI Taxonomy" id="861788"/>
    <lineage>
        <taxon>Eukaryota</taxon>
        <taxon>Metazoa</taxon>
        <taxon>Chordata</taxon>
        <taxon>Craniata</taxon>
        <taxon>Vertebrata</taxon>
        <taxon>Euteleostomi</taxon>
        <taxon>Actinopterygii</taxon>
        <taxon>Neopterygii</taxon>
        <taxon>Teleostei</taxon>
        <taxon>Protacanthopterygii</taxon>
        <taxon>Salmoniformes</taxon>
        <taxon>Salmonidae</taxon>
        <taxon>Coregoninae</taxon>
        <taxon>Coregonus</taxon>
    </lineage>
</organism>
<reference evidence="2 3" key="1">
    <citation type="submission" date="2021-04" db="EMBL/GenBank/DDBJ databases">
        <authorList>
            <person name="De Guttry C."/>
            <person name="Zahm M."/>
            <person name="Klopp C."/>
            <person name="Cabau C."/>
            <person name="Louis A."/>
            <person name="Berthelot C."/>
            <person name="Parey E."/>
            <person name="Roest Crollius H."/>
            <person name="Montfort J."/>
            <person name="Robinson-Rechavi M."/>
            <person name="Bucao C."/>
            <person name="Bouchez O."/>
            <person name="Gislard M."/>
            <person name="Lluch J."/>
            <person name="Milhes M."/>
            <person name="Lampietro C."/>
            <person name="Lopez Roques C."/>
            <person name="Donnadieu C."/>
            <person name="Braasch I."/>
            <person name="Desvignes T."/>
            <person name="Postlethwait J."/>
            <person name="Bobe J."/>
            <person name="Wedekind C."/>
            <person name="Guiguen Y."/>
        </authorList>
    </citation>
    <scope>NUCLEOTIDE SEQUENCE [LARGE SCALE GENOMIC DNA]</scope>
    <source>
        <strain evidence="2">Cs_M1</strain>
        <tissue evidence="2">Blood</tissue>
    </source>
</reference>
<gene>
    <name evidence="2" type="ORF">J4Q44_G00323750</name>
</gene>
<evidence type="ECO:0000313" key="2">
    <source>
        <dbReference type="EMBL" id="KAK6297792.1"/>
    </source>
</evidence>
<dbReference type="SMART" id="SM00589">
    <property type="entry name" value="PRY"/>
    <property type="match status" value="1"/>
</dbReference>
<dbReference type="Gene3D" id="2.60.120.920">
    <property type="match status" value="1"/>
</dbReference>
<dbReference type="InterPro" id="IPR003879">
    <property type="entry name" value="Butyrophylin_SPRY"/>
</dbReference>
<feature type="domain" description="B30.2/SPRY" evidence="1">
    <location>
        <begin position="1"/>
        <end position="83"/>
    </location>
</feature>
<dbReference type="EMBL" id="JAGTTL010000031">
    <property type="protein sequence ID" value="KAK6297792.1"/>
    <property type="molecule type" value="Genomic_DNA"/>
</dbReference>
<accession>A0AAN8KUN1</accession>
<sequence>MQDIVKYSPVILDPNTASQVLTLSEDLTGGMISYSPEQFPDNPERFESKFMNGWVLGSEGFNSGKHSWDVEVEHKFSYFVDTL</sequence>
<protein>
    <recommendedName>
        <fullName evidence="1">B30.2/SPRY domain-containing protein</fullName>
    </recommendedName>
</protein>
<dbReference type="AlphaFoldDB" id="A0AAN8KUN1"/>
<proteinExistence type="predicted"/>
<dbReference type="PANTHER" id="PTHR24103">
    <property type="entry name" value="E3 UBIQUITIN-PROTEIN LIGASE TRIM"/>
    <property type="match status" value="1"/>
</dbReference>
<dbReference type="InterPro" id="IPR050143">
    <property type="entry name" value="TRIM/RBCC"/>
</dbReference>
<dbReference type="InterPro" id="IPR043136">
    <property type="entry name" value="B30.2/SPRY_sf"/>
</dbReference>
<comment type="caution">
    <text evidence="2">The sequence shown here is derived from an EMBL/GenBank/DDBJ whole genome shotgun (WGS) entry which is preliminary data.</text>
</comment>
<name>A0AAN8KUN1_9TELE</name>
<evidence type="ECO:0000259" key="1">
    <source>
        <dbReference type="PROSITE" id="PS50188"/>
    </source>
</evidence>
<dbReference type="Proteomes" id="UP001356427">
    <property type="component" value="Unassembled WGS sequence"/>
</dbReference>
<dbReference type="Pfam" id="PF13765">
    <property type="entry name" value="PRY"/>
    <property type="match status" value="1"/>
</dbReference>
<dbReference type="PROSITE" id="PS50188">
    <property type="entry name" value="B302_SPRY"/>
    <property type="match status" value="1"/>
</dbReference>